<gene>
    <name evidence="7" type="ORF">D6D28_04424</name>
</gene>
<dbReference type="PANTHER" id="PTHR11271:SF37">
    <property type="entry name" value="FAMILY PROTEIN, PUTATIVE (AFU_ORTHOLOGUE AFUA_4G00460)-RELATED"/>
    <property type="match status" value="1"/>
</dbReference>
<keyword evidence="3 7" id="KW-0378">Hydrolase</keyword>
<evidence type="ECO:0000313" key="7">
    <source>
        <dbReference type="EMBL" id="THV71448.1"/>
    </source>
</evidence>
<evidence type="ECO:0000259" key="6">
    <source>
        <dbReference type="Pfam" id="PF01979"/>
    </source>
</evidence>
<organism evidence="7 8">
    <name type="scientific">Aureobasidium pullulans</name>
    <name type="common">Black yeast</name>
    <name type="synonym">Pullularia pullulans</name>
    <dbReference type="NCBI Taxonomy" id="5580"/>
    <lineage>
        <taxon>Eukaryota</taxon>
        <taxon>Fungi</taxon>
        <taxon>Dikarya</taxon>
        <taxon>Ascomycota</taxon>
        <taxon>Pezizomycotina</taxon>
        <taxon>Dothideomycetes</taxon>
        <taxon>Dothideomycetidae</taxon>
        <taxon>Dothideales</taxon>
        <taxon>Saccotheciaceae</taxon>
        <taxon>Aureobasidium</taxon>
    </lineage>
</organism>
<evidence type="ECO:0000256" key="4">
    <source>
        <dbReference type="ARBA" id="ARBA00022833"/>
    </source>
</evidence>
<accession>A0A4S8SKW6</accession>
<comment type="cofactor">
    <cofactor evidence="1">
        <name>Zn(2+)</name>
        <dbReference type="ChEBI" id="CHEBI:29105"/>
    </cofactor>
</comment>
<reference evidence="7 8" key="1">
    <citation type="submission" date="2018-10" db="EMBL/GenBank/DDBJ databases">
        <title>Fifty Aureobasidium pullulans genomes reveal a recombining polyextremotolerant generalist.</title>
        <authorList>
            <person name="Gostincar C."/>
            <person name="Turk M."/>
            <person name="Zajc J."/>
            <person name="Gunde-Cimerman N."/>
        </authorList>
    </citation>
    <scope>NUCLEOTIDE SEQUENCE [LARGE SCALE GENOMIC DNA]</scope>
    <source>
        <strain evidence="7 8">EXF-11900</strain>
    </source>
</reference>
<dbReference type="Gene3D" id="2.30.40.10">
    <property type="entry name" value="Urease, subunit C, domain 1"/>
    <property type="match status" value="1"/>
</dbReference>
<keyword evidence="4" id="KW-0862">Zinc</keyword>
<evidence type="ECO:0000256" key="5">
    <source>
        <dbReference type="SAM" id="SignalP"/>
    </source>
</evidence>
<dbReference type="EMBL" id="QZAF01000151">
    <property type="protein sequence ID" value="THV71448.1"/>
    <property type="molecule type" value="Genomic_DNA"/>
</dbReference>
<dbReference type="InterPro" id="IPR032466">
    <property type="entry name" value="Metal_Hydrolase"/>
</dbReference>
<evidence type="ECO:0000256" key="2">
    <source>
        <dbReference type="ARBA" id="ARBA00022723"/>
    </source>
</evidence>
<evidence type="ECO:0000256" key="1">
    <source>
        <dbReference type="ARBA" id="ARBA00001947"/>
    </source>
</evidence>
<dbReference type="GO" id="GO:0046872">
    <property type="term" value="F:metal ion binding"/>
    <property type="evidence" value="ECO:0007669"/>
    <property type="project" value="UniProtKB-KW"/>
</dbReference>
<evidence type="ECO:0000313" key="8">
    <source>
        <dbReference type="Proteomes" id="UP000304951"/>
    </source>
</evidence>
<dbReference type="PANTHER" id="PTHR11271">
    <property type="entry name" value="GUANINE DEAMINASE"/>
    <property type="match status" value="1"/>
</dbReference>
<dbReference type="InterPro" id="IPR011059">
    <property type="entry name" value="Metal-dep_hydrolase_composite"/>
</dbReference>
<dbReference type="InterPro" id="IPR006680">
    <property type="entry name" value="Amidohydro-rel"/>
</dbReference>
<sequence length="507" mass="55741">MSKTSRVGQILAGLASLSATAFCANSTLFQGGTIITFDEASQLPKALRDSSLLVTGDTITKIFDSSDNVTLPADTEIINVQGKIISPGFIDTHRHSWQTAYKTLGSNTSLAEYFGRYGEFTQAGTVFGPDDIYYGTLAGLYEPLNAGVTTILEHAHGTFSNATSSAYLDAVMDSGVRMAFCYAFHELSNGFSFEEQLANFADLMKNERLNSQDLVQIGIAYDAFIQDNNNTQAIVDLVNNNNVSALTMHFLGGPWGNTNSPSKLDQLGLMNSTTPIVFSHASYVTTDDAELLRKYDQYISTTPESEMHYGHGHHYNPLIQDQSALGVDTHFTFSTDIITQARIWLQSTRLRFFFYQALDNWNIPRNNPMSANQAFTLATRSGALALRRPDLGVLATGNKADVIVFDGDSPNMLGWSDPVAAVILHSNVGDIRHVMVGGEWRKRDGQLVTKQNRTDVQTKFLESAKRIQKIWLETPLPEMQGEFGGLSHVEYVDAFTVDAVRGNGTGY</sequence>
<dbReference type="SUPFAM" id="SSF51556">
    <property type="entry name" value="Metallo-dependent hydrolases"/>
    <property type="match status" value="1"/>
</dbReference>
<name>A0A4S8SKW6_AURPU</name>
<dbReference type="Pfam" id="PF01979">
    <property type="entry name" value="Amidohydro_1"/>
    <property type="match status" value="1"/>
</dbReference>
<keyword evidence="2" id="KW-0479">Metal-binding</keyword>
<comment type="caution">
    <text evidence="7">The sequence shown here is derived from an EMBL/GenBank/DDBJ whole genome shotgun (WGS) entry which is preliminary data.</text>
</comment>
<feature type="domain" description="Amidohydrolase-related" evidence="6">
    <location>
        <begin position="84"/>
        <end position="440"/>
    </location>
</feature>
<protein>
    <submittedName>
        <fullName evidence="7">Metallo-dependent hydrolase</fullName>
    </submittedName>
</protein>
<keyword evidence="5" id="KW-0732">Signal</keyword>
<dbReference type="Proteomes" id="UP000304951">
    <property type="component" value="Unassembled WGS sequence"/>
</dbReference>
<dbReference type="GO" id="GO:0019239">
    <property type="term" value="F:deaminase activity"/>
    <property type="evidence" value="ECO:0007669"/>
    <property type="project" value="TreeGrafter"/>
</dbReference>
<dbReference type="InterPro" id="IPR051607">
    <property type="entry name" value="Metallo-dep_hydrolases"/>
</dbReference>
<feature type="signal peptide" evidence="5">
    <location>
        <begin position="1"/>
        <end position="23"/>
    </location>
</feature>
<feature type="chain" id="PRO_5020474507" evidence="5">
    <location>
        <begin position="24"/>
        <end position="507"/>
    </location>
</feature>
<dbReference type="AlphaFoldDB" id="A0A4S8SKW6"/>
<evidence type="ECO:0000256" key="3">
    <source>
        <dbReference type="ARBA" id="ARBA00022801"/>
    </source>
</evidence>
<proteinExistence type="predicted"/>
<dbReference type="GO" id="GO:0005829">
    <property type="term" value="C:cytosol"/>
    <property type="evidence" value="ECO:0007669"/>
    <property type="project" value="TreeGrafter"/>
</dbReference>
<dbReference type="SUPFAM" id="SSF51338">
    <property type="entry name" value="Composite domain of metallo-dependent hydrolases"/>
    <property type="match status" value="2"/>
</dbReference>
<dbReference type="Gene3D" id="3.20.20.140">
    <property type="entry name" value="Metal-dependent hydrolases"/>
    <property type="match status" value="1"/>
</dbReference>